<accession>A0A0C2XI98</accession>
<keyword evidence="4" id="KW-1185">Reference proteome</keyword>
<reference evidence="3 4" key="1">
    <citation type="submission" date="2014-04" db="EMBL/GenBank/DDBJ databases">
        <title>Evolutionary Origins and Diversification of the Mycorrhizal Mutualists.</title>
        <authorList>
            <consortium name="DOE Joint Genome Institute"/>
            <consortium name="Mycorrhizal Genomics Consortium"/>
            <person name="Kohler A."/>
            <person name="Kuo A."/>
            <person name="Nagy L.G."/>
            <person name="Floudas D."/>
            <person name="Copeland A."/>
            <person name="Barry K.W."/>
            <person name="Cichocki N."/>
            <person name="Veneault-Fourrey C."/>
            <person name="LaButti K."/>
            <person name="Lindquist E.A."/>
            <person name="Lipzen A."/>
            <person name="Lundell T."/>
            <person name="Morin E."/>
            <person name="Murat C."/>
            <person name="Riley R."/>
            <person name="Ohm R."/>
            <person name="Sun H."/>
            <person name="Tunlid A."/>
            <person name="Henrissat B."/>
            <person name="Grigoriev I.V."/>
            <person name="Hibbett D.S."/>
            <person name="Martin F."/>
        </authorList>
    </citation>
    <scope>NUCLEOTIDE SEQUENCE [LARGE SCALE GENOMIC DNA]</scope>
    <source>
        <strain evidence="3 4">Koide BX008</strain>
    </source>
</reference>
<dbReference type="InParanoid" id="A0A0C2XI98"/>
<feature type="transmembrane region" description="Helical" evidence="1">
    <location>
        <begin position="179"/>
        <end position="201"/>
    </location>
</feature>
<keyword evidence="2" id="KW-0732">Signal</keyword>
<dbReference type="Proteomes" id="UP000054549">
    <property type="component" value="Unassembled WGS sequence"/>
</dbReference>
<keyword evidence="1" id="KW-0812">Transmembrane</keyword>
<dbReference type="Gene3D" id="1.20.5.510">
    <property type="entry name" value="Single helix bin"/>
    <property type="match status" value="1"/>
</dbReference>
<dbReference type="EMBL" id="KN818227">
    <property type="protein sequence ID" value="KIL68698.1"/>
    <property type="molecule type" value="Genomic_DNA"/>
</dbReference>
<proteinExistence type="predicted"/>
<keyword evidence="1" id="KW-0472">Membrane</keyword>
<evidence type="ECO:0000256" key="2">
    <source>
        <dbReference type="SAM" id="SignalP"/>
    </source>
</evidence>
<sequence length="252" mass="26928">MFSQAIGLILLTMALPLAGAVDDAVCTDPTQSWVNNSAGQSPCQVAEKVAAVCISSGLTLPQLDPDTSYFGPTASQNNACQCTTVFYSLVSACAACQDRTWINFDLFVQNCTQVWAGSGFASIYNIAIPSYAFLDVASGNTFNKAAAMSVASVFSFPTPNTSIIPKPSTDHDDSSHKGAIIGGVIGGVAFLVAAGVLVWMFRRRRRRSIALPTSRLSKHYIQLSESGAEAPKPAYQPKKHDPFTIDTFPFKE</sequence>
<evidence type="ECO:0000313" key="3">
    <source>
        <dbReference type="EMBL" id="KIL68698.1"/>
    </source>
</evidence>
<dbReference type="AlphaFoldDB" id="A0A0C2XI98"/>
<gene>
    <name evidence="3" type="ORF">M378DRAFT_157796</name>
</gene>
<protein>
    <submittedName>
        <fullName evidence="3">Uncharacterized protein</fullName>
    </submittedName>
</protein>
<name>A0A0C2XI98_AMAMK</name>
<feature type="signal peptide" evidence="2">
    <location>
        <begin position="1"/>
        <end position="20"/>
    </location>
</feature>
<feature type="chain" id="PRO_5002170832" evidence="2">
    <location>
        <begin position="21"/>
        <end position="252"/>
    </location>
</feature>
<dbReference type="OrthoDB" id="2576311at2759"/>
<organism evidence="3 4">
    <name type="scientific">Amanita muscaria (strain Koide BX008)</name>
    <dbReference type="NCBI Taxonomy" id="946122"/>
    <lineage>
        <taxon>Eukaryota</taxon>
        <taxon>Fungi</taxon>
        <taxon>Dikarya</taxon>
        <taxon>Basidiomycota</taxon>
        <taxon>Agaricomycotina</taxon>
        <taxon>Agaricomycetes</taxon>
        <taxon>Agaricomycetidae</taxon>
        <taxon>Agaricales</taxon>
        <taxon>Pluteineae</taxon>
        <taxon>Amanitaceae</taxon>
        <taxon>Amanita</taxon>
    </lineage>
</organism>
<keyword evidence="1" id="KW-1133">Transmembrane helix</keyword>
<evidence type="ECO:0000313" key="4">
    <source>
        <dbReference type="Proteomes" id="UP000054549"/>
    </source>
</evidence>
<dbReference type="STRING" id="946122.A0A0C2XI98"/>
<evidence type="ECO:0000256" key="1">
    <source>
        <dbReference type="SAM" id="Phobius"/>
    </source>
</evidence>
<dbReference type="HOGENOM" id="CLU_053888_2_0_1"/>